<gene>
    <name evidence="2" type="ORF">DILT_LOCUS7396</name>
</gene>
<keyword evidence="1" id="KW-1133">Transmembrane helix</keyword>
<feature type="transmembrane region" description="Helical" evidence="1">
    <location>
        <begin position="43"/>
        <end position="64"/>
    </location>
</feature>
<keyword evidence="1" id="KW-0472">Membrane</keyword>
<keyword evidence="3" id="KW-1185">Reference proteome</keyword>
<proteinExistence type="predicted"/>
<sequence length="105" mass="11595">MVALIHPVCLDGRSPSIVTKRLAKLDGDFRMHIDAGFTCTQKLLAAVFLYVVLHIFASCVYNRLAGTPIRPFPMSNLTILSNYSLIDDSRLAAARNQCVLPLFGE</sequence>
<accession>A0A3P7L2L9</accession>
<evidence type="ECO:0000313" key="3">
    <source>
        <dbReference type="Proteomes" id="UP000281553"/>
    </source>
</evidence>
<protein>
    <submittedName>
        <fullName evidence="2">Uncharacterized protein</fullName>
    </submittedName>
</protein>
<evidence type="ECO:0000313" key="2">
    <source>
        <dbReference type="EMBL" id="VDN11565.1"/>
    </source>
</evidence>
<dbReference type="OrthoDB" id="10477175at2759"/>
<name>A0A3P7L2L9_DIBLA</name>
<dbReference type="EMBL" id="UYRU01051744">
    <property type="protein sequence ID" value="VDN11565.1"/>
    <property type="molecule type" value="Genomic_DNA"/>
</dbReference>
<dbReference type="Proteomes" id="UP000281553">
    <property type="component" value="Unassembled WGS sequence"/>
</dbReference>
<evidence type="ECO:0000256" key="1">
    <source>
        <dbReference type="SAM" id="Phobius"/>
    </source>
</evidence>
<dbReference type="AlphaFoldDB" id="A0A3P7L2L9"/>
<organism evidence="2 3">
    <name type="scientific">Dibothriocephalus latus</name>
    <name type="common">Fish tapeworm</name>
    <name type="synonym">Diphyllobothrium latum</name>
    <dbReference type="NCBI Taxonomy" id="60516"/>
    <lineage>
        <taxon>Eukaryota</taxon>
        <taxon>Metazoa</taxon>
        <taxon>Spiralia</taxon>
        <taxon>Lophotrochozoa</taxon>
        <taxon>Platyhelminthes</taxon>
        <taxon>Cestoda</taxon>
        <taxon>Eucestoda</taxon>
        <taxon>Diphyllobothriidea</taxon>
        <taxon>Diphyllobothriidae</taxon>
        <taxon>Dibothriocephalus</taxon>
    </lineage>
</organism>
<keyword evidence="1" id="KW-0812">Transmembrane</keyword>
<reference evidence="2 3" key="1">
    <citation type="submission" date="2018-11" db="EMBL/GenBank/DDBJ databases">
        <authorList>
            <consortium name="Pathogen Informatics"/>
        </authorList>
    </citation>
    <scope>NUCLEOTIDE SEQUENCE [LARGE SCALE GENOMIC DNA]</scope>
</reference>